<feature type="repeat" description="WD" evidence="3">
    <location>
        <begin position="269"/>
        <end position="308"/>
    </location>
</feature>
<evidence type="ECO:0000313" key="6">
    <source>
        <dbReference type="Proteomes" id="UP000318582"/>
    </source>
</evidence>
<dbReference type="PROSITE" id="PS00678">
    <property type="entry name" value="WD_REPEATS_1"/>
    <property type="match status" value="3"/>
</dbReference>
<keyword evidence="6" id="KW-1185">Reference proteome</keyword>
<dbReference type="SUPFAM" id="SSF81383">
    <property type="entry name" value="F-box domain"/>
    <property type="match status" value="1"/>
</dbReference>
<dbReference type="InterPro" id="IPR015943">
    <property type="entry name" value="WD40/YVTN_repeat-like_dom_sf"/>
</dbReference>
<sequence>MIAKRWKGAQQYFPTKIAVGESPSGAPASNFKKQDVTRLLADELLLSILTQVSDAPSLAVAAQVCRRWNRVLDDEQVWRELCTYRSFAPLIRREATQNSFFLVSFEDLLVPRVPRLTVVCRHWKRVYRDNHITNVNWKKGLCRVRTVRDVDGGEGDLPMQFDDSWVVSVAMGEAGKVWDMETGKCRLRLSGHDGTISAVKFDRKWVVTGGIDATLKIWDAATGTCVRTLVGHLGEIVAVQHSNETIVSGSEDTSIRIWEMETGECQQILEGHSGAVCSLHFDDEVVISGSADSYIKIWTRTRGHPTSTQPQVPQEHLPPPRTLAGHTGPVFCLQVSSEYICSGSEDAKIKLWSRGTGDCVRTLEGHTAAVICLQFDDVKVVSGGSDRFIKVWDLSTGHCLYSLMQHTATVWNLKFSTTRLTTSSFDRSLLVWDFAARDEETVPGNGNGDSDVELED</sequence>
<dbReference type="Gene3D" id="2.130.10.10">
    <property type="entry name" value="YVTN repeat-like/Quinoprotein amine dehydrogenase"/>
    <property type="match status" value="2"/>
</dbReference>
<dbReference type="CDD" id="cd00200">
    <property type="entry name" value="WD40"/>
    <property type="match status" value="1"/>
</dbReference>
<comment type="caution">
    <text evidence="5">The sequence shown here is derived from an EMBL/GenBank/DDBJ whole genome shotgun (WGS) entry which is preliminary data.</text>
</comment>
<name>A0A507E0G2_9FUNG</name>
<dbReference type="Gene3D" id="1.20.1280.50">
    <property type="match status" value="1"/>
</dbReference>
<dbReference type="PROSITE" id="PS50294">
    <property type="entry name" value="WD_REPEATS_REGION"/>
    <property type="match status" value="5"/>
</dbReference>
<feature type="repeat" description="WD" evidence="3">
    <location>
        <begin position="363"/>
        <end position="402"/>
    </location>
</feature>
<evidence type="ECO:0000256" key="3">
    <source>
        <dbReference type="PROSITE-ProRule" id="PRU00221"/>
    </source>
</evidence>
<evidence type="ECO:0000256" key="1">
    <source>
        <dbReference type="ARBA" id="ARBA00022574"/>
    </source>
</evidence>
<feature type="repeat" description="WD" evidence="3">
    <location>
        <begin position="323"/>
        <end position="362"/>
    </location>
</feature>
<organism evidence="5 6">
    <name type="scientific">Powellomyces hirtus</name>
    <dbReference type="NCBI Taxonomy" id="109895"/>
    <lineage>
        <taxon>Eukaryota</taxon>
        <taxon>Fungi</taxon>
        <taxon>Fungi incertae sedis</taxon>
        <taxon>Chytridiomycota</taxon>
        <taxon>Chytridiomycota incertae sedis</taxon>
        <taxon>Chytridiomycetes</taxon>
        <taxon>Spizellomycetales</taxon>
        <taxon>Powellomycetaceae</taxon>
        <taxon>Powellomyces</taxon>
    </lineage>
</organism>
<dbReference type="InterPro" id="IPR036047">
    <property type="entry name" value="F-box-like_dom_sf"/>
</dbReference>
<dbReference type="EMBL" id="QEAQ01000051">
    <property type="protein sequence ID" value="TPX57523.1"/>
    <property type="molecule type" value="Genomic_DNA"/>
</dbReference>
<feature type="repeat" description="WD" evidence="3">
    <location>
        <begin position="229"/>
        <end position="268"/>
    </location>
</feature>
<dbReference type="InterPro" id="IPR001810">
    <property type="entry name" value="F-box_dom"/>
</dbReference>
<dbReference type="InterPro" id="IPR036322">
    <property type="entry name" value="WD40_repeat_dom_sf"/>
</dbReference>
<feature type="domain" description="F-box" evidence="4">
    <location>
        <begin position="40"/>
        <end position="81"/>
    </location>
</feature>
<keyword evidence="1 3" id="KW-0853">WD repeat</keyword>
<dbReference type="Pfam" id="PF00400">
    <property type="entry name" value="WD40"/>
    <property type="match status" value="6"/>
</dbReference>
<reference evidence="5 6" key="1">
    <citation type="journal article" date="2019" name="Sci. Rep.">
        <title>Comparative genomics of chytrid fungi reveal insights into the obligate biotrophic and pathogenic lifestyle of Synchytrium endobioticum.</title>
        <authorList>
            <person name="van de Vossenberg B.T.L.H."/>
            <person name="Warris S."/>
            <person name="Nguyen H.D.T."/>
            <person name="van Gent-Pelzer M.P.E."/>
            <person name="Joly D.L."/>
            <person name="van de Geest H.C."/>
            <person name="Bonants P.J.M."/>
            <person name="Smith D.S."/>
            <person name="Levesque C.A."/>
            <person name="van der Lee T.A.J."/>
        </authorList>
    </citation>
    <scope>NUCLEOTIDE SEQUENCE [LARGE SCALE GENOMIC DNA]</scope>
    <source>
        <strain evidence="5 6">CBS 809.83</strain>
    </source>
</reference>
<feature type="repeat" description="WD" evidence="3">
    <location>
        <begin position="189"/>
        <end position="228"/>
    </location>
</feature>
<dbReference type="InterPro" id="IPR019775">
    <property type="entry name" value="WD40_repeat_CS"/>
</dbReference>
<dbReference type="SUPFAM" id="SSF50978">
    <property type="entry name" value="WD40 repeat-like"/>
    <property type="match status" value="1"/>
</dbReference>
<keyword evidence="2" id="KW-0677">Repeat</keyword>
<gene>
    <name evidence="5" type="ORF">PhCBS80983_g03772</name>
</gene>
<evidence type="ECO:0000256" key="2">
    <source>
        <dbReference type="ARBA" id="ARBA00022737"/>
    </source>
</evidence>
<dbReference type="SMART" id="SM00320">
    <property type="entry name" value="WD40"/>
    <property type="match status" value="6"/>
</dbReference>
<dbReference type="InterPro" id="IPR001680">
    <property type="entry name" value="WD40_rpt"/>
</dbReference>
<dbReference type="Proteomes" id="UP000318582">
    <property type="component" value="Unassembled WGS sequence"/>
</dbReference>
<dbReference type="PRINTS" id="PR00320">
    <property type="entry name" value="GPROTEINBRPT"/>
</dbReference>
<dbReference type="STRING" id="109895.A0A507E0G2"/>
<dbReference type="SMART" id="SM00256">
    <property type="entry name" value="FBOX"/>
    <property type="match status" value="1"/>
</dbReference>
<dbReference type="PROSITE" id="PS50082">
    <property type="entry name" value="WD_REPEATS_2"/>
    <property type="match status" value="6"/>
</dbReference>
<evidence type="ECO:0000259" key="4">
    <source>
        <dbReference type="SMART" id="SM00256"/>
    </source>
</evidence>
<dbReference type="InterPro" id="IPR020472">
    <property type="entry name" value="WD40_PAC1"/>
</dbReference>
<dbReference type="PANTHER" id="PTHR19848:SF8">
    <property type="entry name" value="F-BOX AND WD REPEAT DOMAIN CONTAINING 7"/>
    <property type="match status" value="1"/>
</dbReference>
<evidence type="ECO:0000313" key="5">
    <source>
        <dbReference type="EMBL" id="TPX57523.1"/>
    </source>
</evidence>
<dbReference type="AlphaFoldDB" id="A0A507E0G2"/>
<dbReference type="Pfam" id="PF12937">
    <property type="entry name" value="F-box-like"/>
    <property type="match status" value="1"/>
</dbReference>
<dbReference type="PANTHER" id="PTHR19848">
    <property type="entry name" value="WD40 REPEAT PROTEIN"/>
    <property type="match status" value="1"/>
</dbReference>
<protein>
    <recommendedName>
        <fullName evidence="4">F-box domain-containing protein</fullName>
    </recommendedName>
</protein>
<feature type="repeat" description="WD" evidence="3">
    <location>
        <begin position="403"/>
        <end position="442"/>
    </location>
</feature>
<accession>A0A507E0G2</accession>
<proteinExistence type="predicted"/>